<dbReference type="GO" id="GO:0008360">
    <property type="term" value="P:regulation of cell shape"/>
    <property type="evidence" value="ECO:0007669"/>
    <property type="project" value="UniProtKB-KW"/>
</dbReference>
<dbReference type="Gene3D" id="3.60.21.10">
    <property type="match status" value="1"/>
</dbReference>
<evidence type="ECO:0000256" key="13">
    <source>
        <dbReference type="ARBA" id="ARBA00049902"/>
    </source>
</evidence>
<reference evidence="18 19" key="1">
    <citation type="submission" date="2020-08" db="EMBL/GenBank/DDBJ databases">
        <title>Whole genome shotgun sequence of Actinocatenispora thailandica NBRC 105041.</title>
        <authorList>
            <person name="Komaki H."/>
            <person name="Tamura T."/>
        </authorList>
    </citation>
    <scope>NUCLEOTIDE SEQUENCE [LARGE SCALE GENOMIC DNA]</scope>
    <source>
        <strain evidence="18 19">NBRC 105041</strain>
    </source>
</reference>
<keyword evidence="8" id="KW-0133">Cell shape</keyword>
<keyword evidence="3" id="KW-0121">Carboxypeptidase</keyword>
<dbReference type="SUPFAM" id="SSF53955">
    <property type="entry name" value="Lysozyme-like"/>
    <property type="match status" value="1"/>
</dbReference>
<evidence type="ECO:0000313" key="19">
    <source>
        <dbReference type="Proteomes" id="UP000611640"/>
    </source>
</evidence>
<comment type="similarity">
    <text evidence="1">In the C-terminal section; belongs to the transpeptidase family.</text>
</comment>
<dbReference type="Pfam" id="PF00149">
    <property type="entry name" value="Metallophos"/>
    <property type="match status" value="1"/>
</dbReference>
<dbReference type="GO" id="GO:0030288">
    <property type="term" value="C:outer membrane-bounded periplasmic space"/>
    <property type="evidence" value="ECO:0007669"/>
    <property type="project" value="TreeGrafter"/>
</dbReference>
<comment type="catalytic activity">
    <reaction evidence="12">
        <text>Preferential cleavage: (Ac)2-L-Lys-D-Ala-|-D-Ala. Also transpeptidation of peptidyl-alanyl moieties that are N-acyl substituents of D-alanine.</text>
        <dbReference type="EC" id="3.4.16.4"/>
    </reaction>
</comment>
<evidence type="ECO:0000256" key="10">
    <source>
        <dbReference type="ARBA" id="ARBA00023268"/>
    </source>
</evidence>
<dbReference type="SUPFAM" id="SSF56601">
    <property type="entry name" value="beta-lactamase/transpeptidase-like"/>
    <property type="match status" value="1"/>
</dbReference>
<dbReference type="EMBL" id="AP023355">
    <property type="protein sequence ID" value="BCJ38309.1"/>
    <property type="molecule type" value="Genomic_DNA"/>
</dbReference>
<evidence type="ECO:0000256" key="4">
    <source>
        <dbReference type="ARBA" id="ARBA00022670"/>
    </source>
</evidence>
<keyword evidence="10" id="KW-0511">Multifunctional enzyme</keyword>
<dbReference type="FunFam" id="1.10.3810.10:FF:000001">
    <property type="entry name" value="Penicillin-binding protein 1A"/>
    <property type="match status" value="1"/>
</dbReference>
<dbReference type="Gene3D" id="1.10.3810.10">
    <property type="entry name" value="Biosynthetic peptidoglycan transglycosylase-like"/>
    <property type="match status" value="1"/>
</dbReference>
<evidence type="ECO:0000256" key="3">
    <source>
        <dbReference type="ARBA" id="ARBA00022645"/>
    </source>
</evidence>
<dbReference type="PANTHER" id="PTHR32282:SF33">
    <property type="entry name" value="PEPTIDOGLYCAN GLYCOSYLTRANSFERASE"/>
    <property type="match status" value="1"/>
</dbReference>
<evidence type="ECO:0000259" key="16">
    <source>
        <dbReference type="Pfam" id="PF00905"/>
    </source>
</evidence>
<dbReference type="Proteomes" id="UP000611640">
    <property type="component" value="Chromosome"/>
</dbReference>
<feature type="domain" description="Penicillin-binding protein transpeptidase" evidence="16">
    <location>
        <begin position="363"/>
        <end position="666"/>
    </location>
</feature>
<dbReference type="GO" id="GO:0006508">
    <property type="term" value="P:proteolysis"/>
    <property type="evidence" value="ECO:0007669"/>
    <property type="project" value="UniProtKB-KW"/>
</dbReference>
<dbReference type="GO" id="GO:0009252">
    <property type="term" value="P:peptidoglycan biosynthetic process"/>
    <property type="evidence" value="ECO:0007669"/>
    <property type="project" value="UniProtKB-KW"/>
</dbReference>
<comment type="catalytic activity">
    <reaction evidence="13">
        <text>[GlcNAc-(1-&gt;4)-Mur2Ac(oyl-L-Ala-gamma-D-Glu-L-Lys-D-Ala-D-Ala)](n)-di-trans,octa-cis-undecaprenyl diphosphate + beta-D-GlcNAc-(1-&gt;4)-Mur2Ac(oyl-L-Ala-gamma-D-Glu-L-Lys-D-Ala-D-Ala)-di-trans,octa-cis-undecaprenyl diphosphate = [GlcNAc-(1-&gt;4)-Mur2Ac(oyl-L-Ala-gamma-D-Glu-L-Lys-D-Ala-D-Ala)](n+1)-di-trans,octa-cis-undecaprenyl diphosphate + di-trans,octa-cis-undecaprenyl diphosphate + H(+)</text>
        <dbReference type="Rhea" id="RHEA:23708"/>
        <dbReference type="Rhea" id="RHEA-COMP:9602"/>
        <dbReference type="Rhea" id="RHEA-COMP:9603"/>
        <dbReference type="ChEBI" id="CHEBI:15378"/>
        <dbReference type="ChEBI" id="CHEBI:58405"/>
        <dbReference type="ChEBI" id="CHEBI:60033"/>
        <dbReference type="ChEBI" id="CHEBI:78435"/>
        <dbReference type="EC" id="2.4.99.28"/>
    </reaction>
</comment>
<evidence type="ECO:0000256" key="9">
    <source>
        <dbReference type="ARBA" id="ARBA00022984"/>
    </source>
</evidence>
<keyword evidence="6" id="KW-0808">Transferase</keyword>
<dbReference type="InterPro" id="IPR012338">
    <property type="entry name" value="Beta-lactam/transpept-like"/>
</dbReference>
<keyword evidence="11" id="KW-0961">Cell wall biogenesis/degradation</keyword>
<sequence length="1307" mass="140185">MREHSLLSNAASLLICGLLAGVVVAAAAFPAVAFGGLTAKAGSDSFENLPSDLKIAPSQQISYLYAKDGKTLIAQMYDENRKDVPLSQVSKNMQRAIVAAEDTRFYHHHGVDLKGVMRALVANGQSGQVQQGSSTLTMQYVRNVLKSDPNLTPEEQKEALADTPARKLKEMRYAVALEKKLTKQQILERYLNISYFGHGAYGIYAASKTYFSKPPSELTVPEAAMIAGLVQSPDQYDPTKDMKDATARRDYVLGAMAKMHYISTDTARKDKKEHIKLHVSQEENGCSSVPDNHNDWGFFCDYLQNWWSHQKAFGATPAERVKNLKQGGYKIITSLDPKVQQTAMEQSTSVYSKDNPLALPIAAVQPGTGRVLALAVNRNYSYAKNPHGQNGYPNTVNPLITGTGDAVHDGGYQTGSTYKMFTMLAALADGKPLDTGFDAPIQYKTHYPVGQGPAGCPNGNGGYDYCVKNDSDNNYFAGYRNMWTGFAHSVNTYFVWLEEQVGPQKAVDMAKKLGIKFKGDPNQGYTQNHSATDAYLANHADQWGAFTLGVASTYPLELANAYATVAADGKYCAPLPVMKIINNEGKEVSAGKPNCHQAIDKDVARAATDATRCTVNNTPYYGSCNGPGGSNGTANAVAGWLGDHQFGGKTGSSENNATETFAGITTQVAAAGTAVDPANPHNYVGGGVSNSVDEAVTKVMQTALKGKKPIDFKKESKKIAYGDKGYLRQPPPEKKKKKDDPKHPGGGANPGGGTGHGRGGTGGTGGAPGRSARPRRAPPPPPAAATDGWSPGPGQPAGARGPRCLRSADRGPRRCLRSAGGELPFHLGGHPLPVGPAGDLRLDLLHRLPHLARLGEASRGELGGDQLGQVGVGQLRRQVAGQHLRLVPLPLRRLGPAGTVERLRRLPALLRLLGQHRQHLVVGQLGRRRPGRLGGAYRGQRHPQRVPGQPVLGLHRRGHVRAQPFVQRTHRSMILPPPVRAGAASEGPAAPTSELSPGANGSPCPDLYSCDMRTRTKLLAAGVLTAGAATLAYASLIERNRFTLRRYDVPVLAPDAEPLRVLQISDLHMMPDQRRKQDWTAGLAALDPDLVLLTGDNMAHPGSLPGVLRALQPLLTTAPGAFVFGSNDYQGPILKNPFTYFNPNRVYRQGVHLPVEDLRDVLAAHGWVDLNNARSVLKAGGRTVQLVGVDDPHIERDDYAAVAGDADRVADVHIGLTHSPEPRVLDPMSDDGFELIVAGHTHGGQVRMPGVGALVTNCGLDRRRARGLHRYGASWLHVSAGLGTSPYAPVRFACPPEATLLTLVPRS</sequence>
<keyword evidence="7" id="KW-0378">Hydrolase</keyword>
<dbReference type="InterPro" id="IPR004843">
    <property type="entry name" value="Calcineurin-like_PHP"/>
</dbReference>
<gene>
    <name evidence="18" type="ORF">Athai_58120</name>
</gene>
<dbReference type="Gene3D" id="3.40.710.10">
    <property type="entry name" value="DD-peptidase/beta-lactamase superfamily"/>
    <property type="match status" value="1"/>
</dbReference>
<dbReference type="Pfam" id="PF00905">
    <property type="entry name" value="Transpeptidase"/>
    <property type="match status" value="1"/>
</dbReference>
<evidence type="ECO:0000256" key="14">
    <source>
        <dbReference type="SAM" id="MobiDB-lite"/>
    </source>
</evidence>
<dbReference type="KEGG" id="atl:Athai_58120"/>
<feature type="region of interest" description="Disordered" evidence="14">
    <location>
        <begin position="721"/>
        <end position="811"/>
    </location>
</feature>
<evidence type="ECO:0000256" key="1">
    <source>
        <dbReference type="ARBA" id="ARBA00007090"/>
    </source>
</evidence>
<evidence type="ECO:0008006" key="20">
    <source>
        <dbReference type="Google" id="ProtNLM"/>
    </source>
</evidence>
<evidence type="ECO:0000313" key="18">
    <source>
        <dbReference type="EMBL" id="BCJ38309.1"/>
    </source>
</evidence>
<keyword evidence="9" id="KW-0573">Peptidoglycan synthesis</keyword>
<dbReference type="GO" id="GO:0008658">
    <property type="term" value="F:penicillin binding"/>
    <property type="evidence" value="ECO:0007669"/>
    <property type="project" value="InterPro"/>
</dbReference>
<keyword evidence="19" id="KW-1185">Reference proteome</keyword>
<dbReference type="InterPro" id="IPR036950">
    <property type="entry name" value="PBP_transglycosylase"/>
</dbReference>
<dbReference type="Pfam" id="PF00912">
    <property type="entry name" value="Transgly"/>
    <property type="match status" value="1"/>
</dbReference>
<evidence type="ECO:0000256" key="6">
    <source>
        <dbReference type="ARBA" id="ARBA00022679"/>
    </source>
</evidence>
<feature type="region of interest" description="Disordered" evidence="14">
    <location>
        <begin position="978"/>
        <end position="1002"/>
    </location>
</feature>
<protein>
    <recommendedName>
        <fullName evidence="20">Penicillin-insensitive transglycosylase</fullName>
    </recommendedName>
</protein>
<dbReference type="PANTHER" id="PTHR32282">
    <property type="entry name" value="BINDING PROTEIN TRANSPEPTIDASE, PUTATIVE-RELATED"/>
    <property type="match status" value="1"/>
</dbReference>
<evidence type="ECO:0000256" key="7">
    <source>
        <dbReference type="ARBA" id="ARBA00022801"/>
    </source>
</evidence>
<evidence type="ECO:0000259" key="15">
    <source>
        <dbReference type="Pfam" id="PF00149"/>
    </source>
</evidence>
<name>A0A7R7DUV9_9ACTN</name>
<dbReference type="GO" id="GO:0071555">
    <property type="term" value="P:cell wall organization"/>
    <property type="evidence" value="ECO:0007669"/>
    <property type="project" value="UniProtKB-KW"/>
</dbReference>
<dbReference type="InterPro" id="IPR023346">
    <property type="entry name" value="Lysozyme-like_dom_sf"/>
</dbReference>
<dbReference type="InterPro" id="IPR001460">
    <property type="entry name" value="PCN-bd_Tpept"/>
</dbReference>
<dbReference type="InterPro" id="IPR029052">
    <property type="entry name" value="Metallo-depent_PP-like"/>
</dbReference>
<feature type="compositionally biased region" description="Gly residues" evidence="14">
    <location>
        <begin position="744"/>
        <end position="768"/>
    </location>
</feature>
<dbReference type="SUPFAM" id="SSF56300">
    <property type="entry name" value="Metallo-dependent phosphatases"/>
    <property type="match status" value="1"/>
</dbReference>
<comment type="similarity">
    <text evidence="2">In the N-terminal section; belongs to the glycosyltransferase 51 family.</text>
</comment>
<keyword evidence="4" id="KW-0645">Protease</keyword>
<dbReference type="GO" id="GO:0009002">
    <property type="term" value="F:serine-type D-Ala-D-Ala carboxypeptidase activity"/>
    <property type="evidence" value="ECO:0007669"/>
    <property type="project" value="UniProtKB-EC"/>
</dbReference>
<evidence type="ECO:0000256" key="11">
    <source>
        <dbReference type="ARBA" id="ARBA00023316"/>
    </source>
</evidence>
<dbReference type="InterPro" id="IPR050396">
    <property type="entry name" value="Glycosyltr_51/Transpeptidase"/>
</dbReference>
<evidence type="ECO:0000256" key="8">
    <source>
        <dbReference type="ARBA" id="ARBA00022960"/>
    </source>
</evidence>
<evidence type="ECO:0000256" key="5">
    <source>
        <dbReference type="ARBA" id="ARBA00022676"/>
    </source>
</evidence>
<evidence type="ECO:0000256" key="2">
    <source>
        <dbReference type="ARBA" id="ARBA00007739"/>
    </source>
</evidence>
<feature type="domain" description="Calcineurin-like phosphoesterase" evidence="15">
    <location>
        <begin position="1059"/>
        <end position="1243"/>
    </location>
</feature>
<organism evidence="18 19">
    <name type="scientific">Actinocatenispora thailandica</name>
    <dbReference type="NCBI Taxonomy" id="227318"/>
    <lineage>
        <taxon>Bacteria</taxon>
        <taxon>Bacillati</taxon>
        <taxon>Actinomycetota</taxon>
        <taxon>Actinomycetes</taxon>
        <taxon>Micromonosporales</taxon>
        <taxon>Micromonosporaceae</taxon>
        <taxon>Actinocatenispora</taxon>
    </lineage>
</organism>
<accession>A0A7R7DUV9</accession>
<proteinExistence type="inferred from homology"/>
<feature type="domain" description="Glycosyl transferase family 51" evidence="17">
    <location>
        <begin position="72"/>
        <end position="256"/>
    </location>
</feature>
<dbReference type="GO" id="GO:0008955">
    <property type="term" value="F:peptidoglycan glycosyltransferase activity"/>
    <property type="evidence" value="ECO:0007669"/>
    <property type="project" value="UniProtKB-EC"/>
</dbReference>
<evidence type="ECO:0000256" key="12">
    <source>
        <dbReference type="ARBA" id="ARBA00034000"/>
    </source>
</evidence>
<evidence type="ECO:0000259" key="17">
    <source>
        <dbReference type="Pfam" id="PF00912"/>
    </source>
</evidence>
<keyword evidence="5" id="KW-0328">Glycosyltransferase</keyword>
<dbReference type="InterPro" id="IPR001264">
    <property type="entry name" value="Glyco_trans_51"/>
</dbReference>